<reference evidence="6" key="2">
    <citation type="submission" date="2025-09" db="UniProtKB">
        <authorList>
            <consortium name="Ensembl"/>
        </authorList>
    </citation>
    <scope>IDENTIFICATION</scope>
</reference>
<evidence type="ECO:0000259" key="4">
    <source>
        <dbReference type="PROSITE" id="PS50184"/>
    </source>
</evidence>
<reference evidence="6" key="1">
    <citation type="submission" date="2025-08" db="UniProtKB">
        <authorList>
            <consortium name="Ensembl"/>
        </authorList>
    </citation>
    <scope>IDENTIFICATION</scope>
</reference>
<feature type="domain" description="VWFC" evidence="4">
    <location>
        <begin position="378"/>
        <end position="446"/>
    </location>
</feature>
<name>A0A3B5N0Q6_9TELE</name>
<evidence type="ECO:0000256" key="3">
    <source>
        <dbReference type="ARBA" id="ARBA00023180"/>
    </source>
</evidence>
<evidence type="ECO:0008006" key="8">
    <source>
        <dbReference type="Google" id="ProtNLM"/>
    </source>
</evidence>
<keyword evidence="1" id="KW-0677">Repeat</keyword>
<dbReference type="PANTHER" id="PTHR11339">
    <property type="entry name" value="EXTRACELLULAR MATRIX GLYCOPROTEIN RELATED"/>
    <property type="match status" value="1"/>
</dbReference>
<dbReference type="SMART" id="SM00216">
    <property type="entry name" value="VWD"/>
    <property type="match status" value="1"/>
</dbReference>
<dbReference type="PANTHER" id="PTHR11339:SF384">
    <property type="entry name" value="MUCIN-2"/>
    <property type="match status" value="1"/>
</dbReference>
<evidence type="ECO:0000259" key="5">
    <source>
        <dbReference type="PROSITE" id="PS51233"/>
    </source>
</evidence>
<protein>
    <recommendedName>
        <fullName evidence="8">VWFD domain-containing protein</fullName>
    </recommendedName>
</protein>
<dbReference type="STRING" id="32473.ENSXCOP00000026820"/>
<evidence type="ECO:0000256" key="1">
    <source>
        <dbReference type="ARBA" id="ARBA00022737"/>
    </source>
</evidence>
<keyword evidence="2" id="KW-1015">Disulfide bond</keyword>
<feature type="domain" description="VWFD" evidence="5">
    <location>
        <begin position="43"/>
        <end position="225"/>
    </location>
</feature>
<proteinExistence type="predicted"/>
<dbReference type="PROSITE" id="PS50184">
    <property type="entry name" value="VWFC_2"/>
    <property type="match status" value="1"/>
</dbReference>
<dbReference type="Gene3D" id="2.10.25.10">
    <property type="entry name" value="Laminin"/>
    <property type="match status" value="1"/>
</dbReference>
<dbReference type="InterPro" id="IPR001846">
    <property type="entry name" value="VWF_type-D"/>
</dbReference>
<accession>A0A3B5N0Q6</accession>
<evidence type="ECO:0000313" key="6">
    <source>
        <dbReference type="Ensembl" id="ENSXCOP00000026820.1"/>
    </source>
</evidence>
<dbReference type="InterPro" id="IPR001007">
    <property type="entry name" value="VWF_dom"/>
</dbReference>
<dbReference type="Pfam" id="PF08742">
    <property type="entry name" value="C8"/>
    <property type="match status" value="1"/>
</dbReference>
<dbReference type="GeneTree" id="ENSGT00940000156076"/>
<dbReference type="SMART" id="SM00214">
    <property type="entry name" value="VWC"/>
    <property type="match status" value="1"/>
</dbReference>
<sequence length="495" mass="54848">EKGKEVTEHVPCKSAPIPVCDNGFEPIKVFDKGGCCFQYECKCLCTGWGDPHYNTFDGQYYSFQHNCTYVLVKEIIPKYNLKILIDNENCDPSGTVTCPKALIIYYKNYEVTLTQNRTPKTQNLIYVNGTKVTPPYSNKDFIITSAGIQMVLEIPEIDATVSFTGLLFSIDLPFSLFHSNTEGQCGYCDNNKKNDCRLPNGEIHPLCSEMAYNWHVKDKNKSYCESVPTRPPPIIEPTKPPCKPALCEIINHEMFKNCHKKIAPNSYYEACKFDVCQMPNSTVGCTSLAAYAMMCAGESECIDWRNLTKGECGYKCPENKVYKACGPSIVETCNAGFNNKLKQQCAGQEATCNGLVEGCFCPVGTMLFGPGSDTCVSSCCTGPAGEPKQIGDTWKSGCQQCNCDKSSLSVKCEPLVCPTQKPIKCTEDGEVLVNQTVNCCQELTCGKQFQLPGANFSKNPCEHCLCTNKQDPKTKLNTIECQQIQCNVICKKVIR</sequence>
<dbReference type="Pfam" id="PF00094">
    <property type="entry name" value="VWD"/>
    <property type="match status" value="1"/>
</dbReference>
<keyword evidence="7" id="KW-1185">Reference proteome</keyword>
<keyword evidence="3" id="KW-0325">Glycoprotein</keyword>
<evidence type="ECO:0000313" key="7">
    <source>
        <dbReference type="Proteomes" id="UP000261380"/>
    </source>
</evidence>
<dbReference type="SMART" id="SM00832">
    <property type="entry name" value="C8"/>
    <property type="match status" value="1"/>
</dbReference>
<dbReference type="Proteomes" id="UP000261380">
    <property type="component" value="Unplaced"/>
</dbReference>
<organism evidence="6 7">
    <name type="scientific">Xiphophorus couchianus</name>
    <name type="common">Monterrey platyfish</name>
    <dbReference type="NCBI Taxonomy" id="32473"/>
    <lineage>
        <taxon>Eukaryota</taxon>
        <taxon>Metazoa</taxon>
        <taxon>Chordata</taxon>
        <taxon>Craniata</taxon>
        <taxon>Vertebrata</taxon>
        <taxon>Euteleostomi</taxon>
        <taxon>Actinopterygii</taxon>
        <taxon>Neopterygii</taxon>
        <taxon>Teleostei</taxon>
        <taxon>Neoteleostei</taxon>
        <taxon>Acanthomorphata</taxon>
        <taxon>Ovalentaria</taxon>
        <taxon>Atherinomorphae</taxon>
        <taxon>Cyprinodontiformes</taxon>
        <taxon>Poeciliidae</taxon>
        <taxon>Poeciliinae</taxon>
        <taxon>Xiphophorus</taxon>
    </lineage>
</organism>
<dbReference type="PROSITE" id="PS51233">
    <property type="entry name" value="VWFD"/>
    <property type="match status" value="1"/>
</dbReference>
<dbReference type="Ensembl" id="ENSXCOT00000027149.1">
    <property type="protein sequence ID" value="ENSXCOP00000026820.1"/>
    <property type="gene ID" value="ENSXCOG00000020026.1"/>
</dbReference>
<dbReference type="AlphaFoldDB" id="A0A3B5N0Q6"/>
<dbReference type="InterPro" id="IPR014853">
    <property type="entry name" value="VWF/SSPO/ZAN-like_Cys-rich_dom"/>
</dbReference>
<dbReference type="InterPro" id="IPR050780">
    <property type="entry name" value="Mucin_vWF_Thrombospondin_sf"/>
</dbReference>
<evidence type="ECO:0000256" key="2">
    <source>
        <dbReference type="ARBA" id="ARBA00023157"/>
    </source>
</evidence>